<evidence type="ECO:0008006" key="3">
    <source>
        <dbReference type="Google" id="ProtNLM"/>
    </source>
</evidence>
<dbReference type="RefSeq" id="WP_126011976.1">
    <property type="nucleotide sequence ID" value="NZ_CP034437.1"/>
</dbReference>
<accession>A0A3S8ZYX8</accession>
<sequence length="392" mass="43288">MIDSIVLFPHCRWETFPYQTILEVAGRERTVYVVTTPAGLSGAPSSFRSIARNELHTLPWPQTAAIVTHPCWIYEIAGRAPAAVLALLPEAYEYGDDAYLRCRDALCAAASMIVTSSEPLYFEQWFRRCRVFLRDGLDLASDAIADAAIMDAISGKPLDSLAKLQLQRRQDFREEQLKALRPTAMQSFFQAVYQYLLGGYEQAEHSAKLAFEQAIFAGDDTAVITYFRFLSAIRLQLGKPLDAIATYGISAVTDAERNAFATMSALQDEGQDALAAALLLRMNEDYRQAAELLEPIEEADRSGLVRSLLFEVYSARGKPDLALSLIGETRHAEARKKRHLLEGTALALQGKRHEAIHAILQAAMHGAEPLQAIAELAAVDQQAQRLSEGDSA</sequence>
<name>A0A3S8ZYX8_9BACL</name>
<dbReference type="Proteomes" id="UP000272528">
    <property type="component" value="Chromosome"/>
</dbReference>
<gene>
    <name evidence="1" type="ORF">EJC50_02415</name>
</gene>
<dbReference type="EMBL" id="CP034437">
    <property type="protein sequence ID" value="AZN38658.1"/>
    <property type="molecule type" value="Genomic_DNA"/>
</dbReference>
<organism evidence="1 2">
    <name type="scientific">Paenibacillus albus</name>
    <dbReference type="NCBI Taxonomy" id="2495582"/>
    <lineage>
        <taxon>Bacteria</taxon>
        <taxon>Bacillati</taxon>
        <taxon>Bacillota</taxon>
        <taxon>Bacilli</taxon>
        <taxon>Bacillales</taxon>
        <taxon>Paenibacillaceae</taxon>
        <taxon>Paenibacillus</taxon>
    </lineage>
</organism>
<evidence type="ECO:0000313" key="1">
    <source>
        <dbReference type="EMBL" id="AZN38658.1"/>
    </source>
</evidence>
<keyword evidence="2" id="KW-1185">Reference proteome</keyword>
<proteinExistence type="predicted"/>
<dbReference type="AlphaFoldDB" id="A0A3S8ZYX8"/>
<dbReference type="KEGG" id="palb:EJC50_02415"/>
<protein>
    <recommendedName>
        <fullName evidence="3">Tetratricopeptide repeat protein</fullName>
    </recommendedName>
</protein>
<evidence type="ECO:0000313" key="2">
    <source>
        <dbReference type="Proteomes" id="UP000272528"/>
    </source>
</evidence>
<dbReference type="OrthoDB" id="2379614at2"/>
<reference evidence="2" key="1">
    <citation type="submission" date="2018-12" db="EMBL/GenBank/DDBJ databases">
        <title>Genome sequence of Peanibacillus sp.</title>
        <authorList>
            <person name="Subramani G."/>
            <person name="Srinivasan S."/>
            <person name="Kim M.K."/>
        </authorList>
    </citation>
    <scope>NUCLEOTIDE SEQUENCE [LARGE SCALE GENOMIC DNA]</scope>
    <source>
        <strain evidence="2">18JY67-1</strain>
    </source>
</reference>